<dbReference type="RefSeq" id="WP_123511631.1">
    <property type="nucleotide sequence ID" value="NZ_MOBQ01000022.1"/>
</dbReference>
<dbReference type="AlphaFoldDB" id="A0A423K0U4"/>
<organism evidence="3 4">
    <name type="scientific">Pseudomonas frederiksbergensis</name>
    <dbReference type="NCBI Taxonomy" id="104087"/>
    <lineage>
        <taxon>Bacteria</taxon>
        <taxon>Pseudomonadati</taxon>
        <taxon>Pseudomonadota</taxon>
        <taxon>Gammaproteobacteria</taxon>
        <taxon>Pseudomonadales</taxon>
        <taxon>Pseudomonadaceae</taxon>
        <taxon>Pseudomonas</taxon>
    </lineage>
</organism>
<dbReference type="PRINTS" id="PR01270">
    <property type="entry name" value="HDASUPER"/>
</dbReference>
<dbReference type="Pfam" id="PF00850">
    <property type="entry name" value="Hist_deacetyl"/>
    <property type="match status" value="1"/>
</dbReference>
<feature type="domain" description="Histone deacetylase" evidence="2">
    <location>
        <begin position="42"/>
        <end position="322"/>
    </location>
</feature>
<comment type="similarity">
    <text evidence="1">Belongs to the histone deacetylase family.</text>
</comment>
<reference evidence="3 4" key="1">
    <citation type="submission" date="2016-10" db="EMBL/GenBank/DDBJ databases">
        <title>Comparative genome analysis of multiple Pseudomonas spp. focuses on biocontrol and plant growth promoting traits.</title>
        <authorList>
            <person name="Tao X.-Y."/>
            <person name="Taylor C.G."/>
        </authorList>
    </citation>
    <scope>NUCLEOTIDE SEQUENCE [LARGE SCALE GENOMIC DNA]</scope>
    <source>
        <strain evidence="3 4">37A10</strain>
    </source>
</reference>
<dbReference type="CDD" id="cd09996">
    <property type="entry name" value="HDAC_classII_1"/>
    <property type="match status" value="1"/>
</dbReference>
<dbReference type="GO" id="GO:0005737">
    <property type="term" value="C:cytoplasm"/>
    <property type="evidence" value="ECO:0007669"/>
    <property type="project" value="TreeGrafter"/>
</dbReference>
<dbReference type="PANTHER" id="PTHR10625:SF31">
    <property type="entry name" value="HISTONE DEACETYLASE DOMAIN-CONTAINING PROTEIN"/>
    <property type="match status" value="1"/>
</dbReference>
<evidence type="ECO:0000313" key="4">
    <source>
        <dbReference type="Proteomes" id="UP000285349"/>
    </source>
</evidence>
<dbReference type="SUPFAM" id="SSF52768">
    <property type="entry name" value="Arginase/deacetylase"/>
    <property type="match status" value="1"/>
</dbReference>
<dbReference type="InterPro" id="IPR023801">
    <property type="entry name" value="His_deacetylse_dom"/>
</dbReference>
<dbReference type="Proteomes" id="UP000285349">
    <property type="component" value="Unassembled WGS sequence"/>
</dbReference>
<name>A0A423K0U4_9PSED</name>
<dbReference type="GO" id="GO:0004407">
    <property type="term" value="F:histone deacetylase activity"/>
    <property type="evidence" value="ECO:0007669"/>
    <property type="project" value="TreeGrafter"/>
</dbReference>
<evidence type="ECO:0000256" key="1">
    <source>
        <dbReference type="ARBA" id="ARBA00005947"/>
    </source>
</evidence>
<dbReference type="InterPro" id="IPR000286">
    <property type="entry name" value="HDACs"/>
</dbReference>
<dbReference type="PANTHER" id="PTHR10625">
    <property type="entry name" value="HISTONE DEACETYLASE HDAC1-RELATED"/>
    <property type="match status" value="1"/>
</dbReference>
<dbReference type="OrthoDB" id="9808367at2"/>
<dbReference type="EMBL" id="MOBQ01000022">
    <property type="protein sequence ID" value="RON44212.1"/>
    <property type="molecule type" value="Genomic_DNA"/>
</dbReference>
<evidence type="ECO:0000313" key="3">
    <source>
        <dbReference type="EMBL" id="RON44212.1"/>
    </source>
</evidence>
<accession>A0A423K0U4</accession>
<sequence>MKTGFVWHEIYMWHSTGCHAGVYRPGLTIQPGIPFEEAETKRRLKNLLDVSGLSAHLQPITAVALTEEQLQRVHTSAYLSALKQLSNGNGGQLSANTPVGNGSYDIAKLAAGGVVSAVDAVLRGAVKNAYALVRPPGHHAEPDTGMGFCLLANAALAADHALEHFHLERVAIVDWDVHHGNGAQRIFWEDPRVLTISVHQDGNYPADSGHTHEQGAGPGLGYNLNIPLPPGCGDGAYLHAFDTLILPALRAYRPQLIIVPCGFDAGAYDPLGRMMLHSNTYRAMTQRVMAVADACCEGRLVLCHEGGYEPNTVPYMGLAVIETLSELPTAITDPNLADMQGLTGQALQPHQREWIARLLNELQGPLLPGPKEEGCV</sequence>
<gene>
    <name evidence="3" type="ORF">BK666_17795</name>
</gene>
<comment type="caution">
    <text evidence="3">The sequence shown here is derived from an EMBL/GenBank/DDBJ whole genome shotgun (WGS) entry which is preliminary data.</text>
</comment>
<proteinExistence type="inferred from homology"/>
<dbReference type="InterPro" id="IPR023696">
    <property type="entry name" value="Ureohydrolase_dom_sf"/>
</dbReference>
<evidence type="ECO:0000259" key="2">
    <source>
        <dbReference type="Pfam" id="PF00850"/>
    </source>
</evidence>
<dbReference type="Gene3D" id="3.40.800.20">
    <property type="entry name" value="Histone deacetylase domain"/>
    <property type="match status" value="1"/>
</dbReference>
<dbReference type="InterPro" id="IPR037138">
    <property type="entry name" value="His_deacetylse_dom_sf"/>
</dbReference>
<dbReference type="GO" id="GO:0040029">
    <property type="term" value="P:epigenetic regulation of gene expression"/>
    <property type="evidence" value="ECO:0007669"/>
    <property type="project" value="TreeGrafter"/>
</dbReference>
<protein>
    <submittedName>
        <fullName evidence="3">Class II histone deacetylase</fullName>
    </submittedName>
</protein>